<dbReference type="RefSeq" id="WP_094788466.1">
    <property type="nucleotide sequence ID" value="NZ_NDXW01000001.1"/>
</dbReference>
<organism evidence="2 3">
    <name type="scientific">Zooshikella ganghwensis</name>
    <dbReference type="NCBI Taxonomy" id="202772"/>
    <lineage>
        <taxon>Bacteria</taxon>
        <taxon>Pseudomonadati</taxon>
        <taxon>Pseudomonadota</taxon>
        <taxon>Gammaproteobacteria</taxon>
        <taxon>Oceanospirillales</taxon>
        <taxon>Zooshikellaceae</taxon>
        <taxon>Zooshikella</taxon>
    </lineage>
</organism>
<sequence>MDRNKQKGSALIVSLIILVILTVIAFSASRTTTLEERMTANSQKKIEAYQTGIAELRSQFVELKGETTPLNSAIRDSAKKTSLTQKMDDTSKGILVATEVEFINKGLPPSGYSLTDFVGYNFEMNVNVDIANIGANSNQTLGLKYAMSK</sequence>
<feature type="domain" description="Type 4 fimbrial biogenesis protein PilX N-terminal" evidence="1">
    <location>
        <begin position="7"/>
        <end position="50"/>
    </location>
</feature>
<accession>A0A4V1IP02</accession>
<dbReference type="Proteomes" id="UP000257039">
    <property type="component" value="Unassembled WGS sequence"/>
</dbReference>
<reference evidence="2 3" key="1">
    <citation type="submission" date="2017-04" db="EMBL/GenBank/DDBJ databases">
        <title>Draft genome sequence of Zooshikella ganghwensis VG4 isolated from Red Sea sediments.</title>
        <authorList>
            <person name="Rehman Z."/>
            <person name="Alam I."/>
            <person name="Kamau A."/>
            <person name="Bajic V."/>
            <person name="Leiknes T."/>
        </authorList>
    </citation>
    <scope>NUCLEOTIDE SEQUENCE [LARGE SCALE GENOMIC DNA]</scope>
    <source>
        <strain evidence="2 3">VG4</strain>
    </source>
</reference>
<gene>
    <name evidence="2" type="ORF">B9G39_19855</name>
</gene>
<dbReference type="Pfam" id="PF14341">
    <property type="entry name" value="PilX_N"/>
    <property type="match status" value="1"/>
</dbReference>
<comment type="caution">
    <text evidence="2">The sequence shown here is derived from an EMBL/GenBank/DDBJ whole genome shotgun (WGS) entry which is preliminary data.</text>
</comment>
<evidence type="ECO:0000259" key="1">
    <source>
        <dbReference type="Pfam" id="PF14341"/>
    </source>
</evidence>
<proteinExistence type="predicted"/>
<dbReference type="EMBL" id="NDXW01000001">
    <property type="protein sequence ID" value="RDH45521.1"/>
    <property type="molecule type" value="Genomic_DNA"/>
</dbReference>
<keyword evidence="3" id="KW-1185">Reference proteome</keyword>
<protein>
    <recommendedName>
        <fullName evidence="1">Type 4 fimbrial biogenesis protein PilX N-terminal domain-containing protein</fullName>
    </recommendedName>
</protein>
<evidence type="ECO:0000313" key="2">
    <source>
        <dbReference type="EMBL" id="RDH45521.1"/>
    </source>
</evidence>
<evidence type="ECO:0000313" key="3">
    <source>
        <dbReference type="Proteomes" id="UP000257039"/>
    </source>
</evidence>
<dbReference type="AlphaFoldDB" id="A0A4V1IP02"/>
<dbReference type="InterPro" id="IPR025746">
    <property type="entry name" value="PilX_N_dom"/>
</dbReference>
<name>A0A4V1IP02_9GAMM</name>